<dbReference type="AlphaFoldDB" id="A0A2W5SX18"/>
<accession>A0A2W5SX18</accession>
<sequence length="112" mass="11866">MMPAACIAALDRALAANGEDIVLRRMTHAGTTSTPADRPGVRAHVRGYRPDELVGNIAQGDRRVILSPTGLGGDLPKRGDFVLIAGRSCKIEAAPEIRVSGVVVRIELQVRG</sequence>
<name>A0A2W5SX18_ANCNO</name>
<organism evidence="1 2">
    <name type="scientific">Ancylobacter novellus</name>
    <name type="common">Thiobacillus novellus</name>
    <dbReference type="NCBI Taxonomy" id="921"/>
    <lineage>
        <taxon>Bacteria</taxon>
        <taxon>Pseudomonadati</taxon>
        <taxon>Pseudomonadota</taxon>
        <taxon>Alphaproteobacteria</taxon>
        <taxon>Hyphomicrobiales</taxon>
        <taxon>Xanthobacteraceae</taxon>
        <taxon>Ancylobacter</taxon>
    </lineage>
</organism>
<protein>
    <submittedName>
        <fullName evidence="1">Uncharacterized protein</fullName>
    </submittedName>
</protein>
<dbReference type="Proteomes" id="UP000248887">
    <property type="component" value="Unassembled WGS sequence"/>
</dbReference>
<comment type="caution">
    <text evidence="1">The sequence shown here is derived from an EMBL/GenBank/DDBJ whole genome shotgun (WGS) entry which is preliminary data.</text>
</comment>
<reference evidence="1 2" key="1">
    <citation type="submission" date="2017-08" db="EMBL/GenBank/DDBJ databases">
        <title>Infants hospitalized years apart are colonized by the same room-sourced microbial strains.</title>
        <authorList>
            <person name="Brooks B."/>
            <person name="Olm M.R."/>
            <person name="Firek B.A."/>
            <person name="Baker R."/>
            <person name="Thomas B.C."/>
            <person name="Morowitz M.J."/>
            <person name="Banfield J.F."/>
        </authorList>
    </citation>
    <scope>NUCLEOTIDE SEQUENCE [LARGE SCALE GENOMIC DNA]</scope>
    <source>
        <strain evidence="1">S2_005_001_R2_27</strain>
    </source>
</reference>
<evidence type="ECO:0000313" key="1">
    <source>
        <dbReference type="EMBL" id="PZQ79290.1"/>
    </source>
</evidence>
<evidence type="ECO:0000313" key="2">
    <source>
        <dbReference type="Proteomes" id="UP000248887"/>
    </source>
</evidence>
<dbReference type="EMBL" id="QFQD01000094">
    <property type="protein sequence ID" value="PZQ79290.1"/>
    <property type="molecule type" value="Genomic_DNA"/>
</dbReference>
<proteinExistence type="predicted"/>
<gene>
    <name evidence="1" type="ORF">DI549_20510</name>
</gene>